<name>A0A481YTS1_9VIRU</name>
<organism evidence="1">
    <name type="scientific">Marseillevirus LCMAC101</name>
    <dbReference type="NCBI Taxonomy" id="2506602"/>
    <lineage>
        <taxon>Viruses</taxon>
        <taxon>Varidnaviria</taxon>
        <taxon>Bamfordvirae</taxon>
        <taxon>Nucleocytoviricota</taxon>
        <taxon>Megaviricetes</taxon>
        <taxon>Pimascovirales</taxon>
        <taxon>Pimascovirales incertae sedis</taxon>
        <taxon>Marseilleviridae</taxon>
    </lineage>
</organism>
<reference evidence="1" key="1">
    <citation type="journal article" date="2019" name="MBio">
        <title>Virus Genomes from Deep Sea Sediments Expand the Ocean Megavirome and Support Independent Origins of Viral Gigantism.</title>
        <authorList>
            <person name="Backstrom D."/>
            <person name="Yutin N."/>
            <person name="Jorgensen S.L."/>
            <person name="Dharamshi J."/>
            <person name="Homa F."/>
            <person name="Zaremba-Niedwiedzka K."/>
            <person name="Spang A."/>
            <person name="Wolf Y.I."/>
            <person name="Koonin E.V."/>
            <person name="Ettema T.J."/>
        </authorList>
    </citation>
    <scope>NUCLEOTIDE SEQUENCE</scope>
</reference>
<proteinExistence type="predicted"/>
<accession>A0A481YTS1</accession>
<evidence type="ECO:0000313" key="1">
    <source>
        <dbReference type="EMBL" id="QBK85914.1"/>
    </source>
</evidence>
<protein>
    <submittedName>
        <fullName evidence="1">Uncharacterized protein</fullName>
    </submittedName>
</protein>
<sequence>MSTTGMSGMTIVLCVVLVVAILFLVGGCSLSCKSGFDTGKGIKEGYKRSCLAGDCYGLQRTPVDYAFKYPNGWQRNPHWKTYPGDEYQPLEYGPIDFWQDQRRLDNNNGLLFQQYGNNWKGCGRQLSSLTNDEKNRFDLENIGDHGARVVLDDMYNPRFGPRGPNFTEQSMADVNPYYQKIYGGPNWLYNDKLGD</sequence>
<dbReference type="EMBL" id="MK500328">
    <property type="protein sequence ID" value="QBK85914.1"/>
    <property type="molecule type" value="Genomic_DNA"/>
</dbReference>
<gene>
    <name evidence="1" type="ORF">LCMAC101_05090</name>
</gene>